<feature type="signal peptide" evidence="7">
    <location>
        <begin position="1"/>
        <end position="41"/>
    </location>
</feature>
<evidence type="ECO:0000256" key="2">
    <source>
        <dbReference type="ARBA" id="ARBA00022525"/>
    </source>
</evidence>
<organism evidence="9">
    <name type="scientific">Salmonella enterica subsp. enterica serovar Saintpaul</name>
    <dbReference type="NCBI Taxonomy" id="90105"/>
    <lineage>
        <taxon>Bacteria</taxon>
        <taxon>Pseudomonadati</taxon>
        <taxon>Pseudomonadota</taxon>
        <taxon>Gammaproteobacteria</taxon>
        <taxon>Enterobacterales</taxon>
        <taxon>Enterobacteriaceae</taxon>
        <taxon>Salmonella</taxon>
    </lineage>
</organism>
<keyword evidence="4" id="KW-0175">Coiled coil</keyword>
<dbReference type="InterPro" id="IPR021197">
    <property type="entry name" value="Cross-wall-target_lipo_motif"/>
</dbReference>
<evidence type="ECO:0000256" key="3">
    <source>
        <dbReference type="ARBA" id="ARBA00023088"/>
    </source>
</evidence>
<gene>
    <name evidence="9" type="ORF">A7T00_33525</name>
</gene>
<evidence type="ECO:0000256" key="4">
    <source>
        <dbReference type="SAM" id="Coils"/>
    </source>
</evidence>
<keyword evidence="7" id="KW-0732">Signal</keyword>
<keyword evidence="3" id="KW-0572">Peptidoglycan-anchor</keyword>
<proteinExistence type="predicted"/>
<feature type="compositionally biased region" description="Basic and acidic residues" evidence="5">
    <location>
        <begin position="64"/>
        <end position="87"/>
    </location>
</feature>
<feature type="chain" id="PRO_5010309285" evidence="7">
    <location>
        <begin position="42"/>
        <end position="600"/>
    </location>
</feature>
<evidence type="ECO:0000256" key="5">
    <source>
        <dbReference type="SAM" id="MobiDB-lite"/>
    </source>
</evidence>
<dbReference type="Pfam" id="PF00746">
    <property type="entry name" value="Gram_pos_anchor"/>
    <property type="match status" value="1"/>
</dbReference>
<comment type="caution">
    <text evidence="9">The sequence shown here is derived from an EMBL/GenBank/DDBJ whole genome shotgun (WGS) entry which is preliminary data.</text>
</comment>
<evidence type="ECO:0000259" key="8">
    <source>
        <dbReference type="PROSITE" id="PS50847"/>
    </source>
</evidence>
<dbReference type="PROSITE" id="PS50847">
    <property type="entry name" value="GRAM_POS_ANCHORING"/>
    <property type="match status" value="1"/>
</dbReference>
<feature type="coiled-coil region" evidence="4">
    <location>
        <begin position="123"/>
        <end position="167"/>
    </location>
</feature>
<keyword evidence="1" id="KW-0134">Cell wall</keyword>
<feature type="region of interest" description="Disordered" evidence="5">
    <location>
        <begin position="41"/>
        <end position="88"/>
    </location>
</feature>
<name>A0A1S0Z4I7_SALET</name>
<dbReference type="NCBIfam" id="TIGR01167">
    <property type="entry name" value="LPXTG_anchor"/>
    <property type="match status" value="1"/>
</dbReference>
<keyword evidence="6" id="KW-0812">Transmembrane</keyword>
<sequence>MFKSNEYKAYGSIRKTKVAGACGVILAFAMMAMVANGNVSADEVKPSTPATTEVAKPASTTEAPKTEAKVEAKTEAKVEAKKEETVKPVETPDLDSTVEKAKSVGIKVTETEKVGYDTEEEAKADEKAQVEEIGKKIAEKEQNTKEIKQAEAQNSKIKAENKSVMEKAGLKHTGDYPKDKKTVDGYNAQTKKENHVNEAKFKKDKLEAEKIKAKDKAIMEAKGLKFTGNYAQDQKTVDQWNKANAGKVIKSIQTGLSATSGTTFEVVSGATKVTAPSRTNKVIQGRDLDTNLDANFDNVFLFDDKSGTAKIKVKNTSHGDVTLTFSNVTPSPDSAFTSSYVALWSAEDGGIGYGVFTGAGSGANAGGGVDGQSGYAGSGAYYDERNGWVKMVTVGVETDATDVSEVTINDVDSNQVIDVSSIDGAKVTTGKNITQSGNSFTANDEAESQSTAGVLDSNGIGWSFAKDQKINFSFIHSNTADTSLSIVGGLFGRASQKEIKEKPISIEKYNDPKYTPKPVISIKPYVPVPKEKKVEVEYHKTYVKEVPPTPETPKTPSEKPKEQKPSLPNTGTAESSLGIFGVAGVMATILGVAGLKRKED</sequence>
<evidence type="ECO:0000313" key="9">
    <source>
        <dbReference type="EMBL" id="OHG54947.1"/>
    </source>
</evidence>
<keyword evidence="2" id="KW-0964">Secreted</keyword>
<accession>A0A1S0Z4I7</accession>
<protein>
    <submittedName>
        <fullName evidence="9">Signal protein</fullName>
    </submittedName>
</protein>
<feature type="domain" description="Gram-positive cocci surface proteins LPxTG" evidence="8">
    <location>
        <begin position="567"/>
        <end position="600"/>
    </location>
</feature>
<keyword evidence="6" id="KW-0472">Membrane</keyword>
<keyword evidence="6" id="KW-1133">Transmembrane helix</keyword>
<dbReference type="EMBL" id="MLZC01000046">
    <property type="protein sequence ID" value="OHG54947.1"/>
    <property type="molecule type" value="Genomic_DNA"/>
</dbReference>
<reference evidence="9" key="1">
    <citation type="submission" date="2016-09" db="EMBL/GenBank/DDBJ databases">
        <title>Whole genome sequencing of Salmonella enterica.</title>
        <authorList>
            <person name="Bell R."/>
        </authorList>
    </citation>
    <scope>NUCLEOTIDE SEQUENCE [LARGE SCALE GENOMIC DNA]</scope>
    <source>
        <strain evidence="9">CFSAN044978</strain>
    </source>
</reference>
<evidence type="ECO:0000256" key="7">
    <source>
        <dbReference type="SAM" id="SignalP"/>
    </source>
</evidence>
<dbReference type="AlphaFoldDB" id="A0A1S0Z4I7"/>
<evidence type="ECO:0000256" key="6">
    <source>
        <dbReference type="SAM" id="Phobius"/>
    </source>
</evidence>
<feature type="transmembrane region" description="Helical" evidence="6">
    <location>
        <begin position="577"/>
        <end position="595"/>
    </location>
</feature>
<feature type="region of interest" description="Disordered" evidence="5">
    <location>
        <begin position="545"/>
        <end position="573"/>
    </location>
</feature>
<dbReference type="InterPro" id="IPR019931">
    <property type="entry name" value="LPXTG_anchor"/>
</dbReference>
<dbReference type="NCBIfam" id="TIGR03726">
    <property type="entry name" value="strep_RK_lipo"/>
    <property type="match status" value="1"/>
</dbReference>
<evidence type="ECO:0000256" key="1">
    <source>
        <dbReference type="ARBA" id="ARBA00022512"/>
    </source>
</evidence>